<keyword evidence="1" id="KW-0413">Isomerase</keyword>
<comment type="caution">
    <text evidence="4">The sequence shown here is derived from an EMBL/GenBank/DDBJ whole genome shotgun (WGS) entry which is preliminary data.</text>
</comment>
<dbReference type="RefSeq" id="WP_042691301.1">
    <property type="nucleotide sequence ID" value="NZ_CABMAB010000002.1"/>
</dbReference>
<dbReference type="EMBL" id="LWMU01000048">
    <property type="protein sequence ID" value="KZX13564.1"/>
    <property type="molecule type" value="Genomic_DNA"/>
</dbReference>
<dbReference type="InterPro" id="IPR036263">
    <property type="entry name" value="Chorismate_II_sf"/>
</dbReference>
<accession>A0A166BMQ3</accession>
<keyword evidence="2" id="KW-0175">Coiled coil</keyword>
<evidence type="ECO:0000313" key="5">
    <source>
        <dbReference type="Proteomes" id="UP000077428"/>
    </source>
</evidence>
<evidence type="ECO:0000256" key="1">
    <source>
        <dbReference type="ARBA" id="ARBA00023235"/>
    </source>
</evidence>
<dbReference type="SMART" id="SM00830">
    <property type="entry name" value="CM_2"/>
    <property type="match status" value="1"/>
</dbReference>
<evidence type="ECO:0000259" key="3">
    <source>
        <dbReference type="PROSITE" id="PS51168"/>
    </source>
</evidence>
<dbReference type="Gene3D" id="1.20.59.10">
    <property type="entry name" value="Chorismate mutase"/>
    <property type="match status" value="1"/>
</dbReference>
<feature type="domain" description="Chorismate mutase" evidence="3">
    <location>
        <begin position="14"/>
        <end position="105"/>
    </location>
</feature>
<dbReference type="InterPro" id="IPR051331">
    <property type="entry name" value="Chorismate_mutase-related"/>
</dbReference>
<evidence type="ECO:0000313" key="4">
    <source>
        <dbReference type="EMBL" id="KZX13564.1"/>
    </source>
</evidence>
<protein>
    <submittedName>
        <fullName evidence="4">Chorismate mutase</fullName>
    </submittedName>
</protein>
<proteinExistence type="predicted"/>
<organism evidence="4 5">
    <name type="scientific">Methanobrevibacter oralis</name>
    <dbReference type="NCBI Taxonomy" id="66851"/>
    <lineage>
        <taxon>Archaea</taxon>
        <taxon>Methanobacteriati</taxon>
        <taxon>Methanobacteriota</taxon>
        <taxon>Methanomada group</taxon>
        <taxon>Methanobacteria</taxon>
        <taxon>Methanobacteriales</taxon>
        <taxon>Methanobacteriaceae</taxon>
        <taxon>Methanobrevibacter</taxon>
    </lineage>
</organism>
<sequence>MKINYEVKSFNNKNEAEKLLKNSRNRIDEIDNELFNLISQRTSLAKDIALAKEYIGIPIYDKSREDEIYKKVEKLSQENGLDVDIINQIVNMLTILSKNEQKEILGRNVNGQY</sequence>
<dbReference type="PANTHER" id="PTHR38041:SF1">
    <property type="entry name" value="CHORISMATE MUTASE"/>
    <property type="match status" value="1"/>
</dbReference>
<evidence type="ECO:0000256" key="2">
    <source>
        <dbReference type="SAM" id="Coils"/>
    </source>
</evidence>
<dbReference type="AlphaFoldDB" id="A0A166BMQ3"/>
<dbReference type="InterPro" id="IPR036979">
    <property type="entry name" value="CM_dom_sf"/>
</dbReference>
<dbReference type="GO" id="GO:0004106">
    <property type="term" value="F:chorismate mutase activity"/>
    <property type="evidence" value="ECO:0007669"/>
    <property type="project" value="InterPro"/>
</dbReference>
<dbReference type="GO" id="GO:0009697">
    <property type="term" value="P:salicylic acid biosynthetic process"/>
    <property type="evidence" value="ECO:0007669"/>
    <property type="project" value="TreeGrafter"/>
</dbReference>
<dbReference type="STRING" id="66851.MBORA_04720"/>
<dbReference type="Pfam" id="PF01817">
    <property type="entry name" value="CM_2"/>
    <property type="match status" value="1"/>
</dbReference>
<dbReference type="OrthoDB" id="74728at2157"/>
<gene>
    <name evidence="4" type="ORF">MBORA_04720</name>
</gene>
<dbReference type="NCBIfam" id="NF004925">
    <property type="entry name" value="PRK06285.1"/>
    <property type="match status" value="1"/>
</dbReference>
<name>A0A166BMQ3_METOA</name>
<dbReference type="InterPro" id="IPR002701">
    <property type="entry name" value="CM_II_prokaryot"/>
</dbReference>
<feature type="coiled-coil region" evidence="2">
    <location>
        <begin position="13"/>
        <end position="40"/>
    </location>
</feature>
<dbReference type="PANTHER" id="PTHR38041">
    <property type="entry name" value="CHORISMATE MUTASE"/>
    <property type="match status" value="1"/>
</dbReference>
<keyword evidence="5" id="KW-1185">Reference proteome</keyword>
<dbReference type="PATRIC" id="fig|66851.6.peg.537"/>
<dbReference type="Proteomes" id="UP000077428">
    <property type="component" value="Unassembled WGS sequence"/>
</dbReference>
<dbReference type="GO" id="GO:0046417">
    <property type="term" value="P:chorismate metabolic process"/>
    <property type="evidence" value="ECO:0007669"/>
    <property type="project" value="InterPro"/>
</dbReference>
<reference evidence="5" key="1">
    <citation type="journal article" date="2016" name="Genome Announc.">
        <title>Draft Genome Sequences of Methanobrevibacter curvatus DSM11111, Methanobrevibacter cuticularis DSM11139, Methanobrevibacter filiformis DSM11501, and Methanobrevibacter oralis DSM7256.</title>
        <authorList>
            <person name="Poehlein A."/>
            <person name="Seedorf H."/>
        </authorList>
    </citation>
    <scope>NUCLEOTIDE SEQUENCE [LARGE SCALE GENOMIC DNA]</scope>
    <source>
        <strain evidence="5">DSM 7256 / JCM 30027 / ZR</strain>
    </source>
</reference>
<dbReference type="SUPFAM" id="SSF48600">
    <property type="entry name" value="Chorismate mutase II"/>
    <property type="match status" value="1"/>
</dbReference>
<dbReference type="PROSITE" id="PS51168">
    <property type="entry name" value="CHORISMATE_MUT_2"/>
    <property type="match status" value="1"/>
</dbReference>